<proteinExistence type="inferred from homology"/>
<reference evidence="2 3" key="2">
    <citation type="journal article" date="2014" name="Int. J. Syst. Evol. Microbiol.">
        <title>Methanobacterium paludis sp. nov. and a novel strain of Methanobacterium lacus isolated from northern peatlands.</title>
        <authorList>
            <person name="Cadillo-Quiroz H."/>
            <person name="Brauer S.L."/>
            <person name="Goodson N."/>
            <person name="Yavitt J.B."/>
            <person name="Zinder S.H."/>
        </authorList>
    </citation>
    <scope>NUCLEOTIDE SEQUENCE [LARGE SCALE GENOMIC DNA]</scope>
    <source>
        <strain evidence="2 3">AL-21</strain>
    </source>
</reference>
<evidence type="ECO:0000256" key="1">
    <source>
        <dbReference type="RuleBase" id="RU004508"/>
    </source>
</evidence>
<organism evidence="2 3">
    <name type="scientific">Methanobacterium lacus (strain AL-21)</name>
    <dbReference type="NCBI Taxonomy" id="877455"/>
    <lineage>
        <taxon>Archaea</taxon>
        <taxon>Methanobacteriati</taxon>
        <taxon>Methanobacteriota</taxon>
        <taxon>Methanomada group</taxon>
        <taxon>Methanobacteria</taxon>
        <taxon>Methanobacteriales</taxon>
        <taxon>Methanobacteriaceae</taxon>
        <taxon>Methanobacterium</taxon>
    </lineage>
</organism>
<dbReference type="Gene3D" id="3.40.640.10">
    <property type="entry name" value="Type I PLP-dependent aspartate aminotransferase-like (Major domain)"/>
    <property type="match status" value="1"/>
</dbReference>
<dbReference type="eggNOG" id="arCOG00116">
    <property type="taxonomic scope" value="Archaea"/>
</dbReference>
<gene>
    <name evidence="2" type="ordered locus">Metbo_2361</name>
</gene>
<evidence type="ECO:0000313" key="3">
    <source>
        <dbReference type="Proteomes" id="UP000007490"/>
    </source>
</evidence>
<dbReference type="EMBL" id="CP002551">
    <property type="protein sequence ID" value="ADZ10574.1"/>
    <property type="molecule type" value="Genomic_DNA"/>
</dbReference>
<dbReference type="RefSeq" id="WP_013645925.1">
    <property type="nucleotide sequence ID" value="NC_015216.1"/>
</dbReference>
<dbReference type="SUPFAM" id="SSF53383">
    <property type="entry name" value="PLP-dependent transferases"/>
    <property type="match status" value="1"/>
</dbReference>
<name>F0T667_METLA</name>
<dbReference type="GO" id="GO:0008483">
    <property type="term" value="F:transaminase activity"/>
    <property type="evidence" value="ECO:0007669"/>
    <property type="project" value="TreeGrafter"/>
</dbReference>
<dbReference type="STRING" id="877455.Metbo_2361"/>
<dbReference type="InterPro" id="IPR015421">
    <property type="entry name" value="PyrdxlP-dep_Trfase_major"/>
</dbReference>
<evidence type="ECO:0000313" key="2">
    <source>
        <dbReference type="EMBL" id="ADZ10574.1"/>
    </source>
</evidence>
<dbReference type="GeneID" id="10278827"/>
<dbReference type="GO" id="GO:0030170">
    <property type="term" value="F:pyridoxal phosphate binding"/>
    <property type="evidence" value="ECO:0007669"/>
    <property type="project" value="TreeGrafter"/>
</dbReference>
<evidence type="ECO:0008006" key="4">
    <source>
        <dbReference type="Google" id="ProtNLM"/>
    </source>
</evidence>
<dbReference type="KEGG" id="mel:Metbo_2361"/>
<keyword evidence="1" id="KW-0663">Pyridoxal phosphate</keyword>
<dbReference type="HOGENOM" id="CLU_893144_0_0_2"/>
<accession>F0T667</accession>
<dbReference type="InterPro" id="IPR015424">
    <property type="entry name" value="PyrdxlP-dep_Trfase"/>
</dbReference>
<comment type="similarity">
    <text evidence="1">Belongs to the DegT/DnrJ/EryC1 family.</text>
</comment>
<dbReference type="GO" id="GO:0000271">
    <property type="term" value="P:polysaccharide biosynthetic process"/>
    <property type="evidence" value="ECO:0007669"/>
    <property type="project" value="TreeGrafter"/>
</dbReference>
<dbReference type="AlphaFoldDB" id="F0T667"/>
<dbReference type="InterPro" id="IPR000653">
    <property type="entry name" value="DegT/StrS_aminotransferase"/>
</dbReference>
<dbReference type="PANTHER" id="PTHR30244:SF34">
    <property type="entry name" value="DTDP-4-AMINO-4,6-DIDEOXYGALACTOSE TRANSAMINASE"/>
    <property type="match status" value="1"/>
</dbReference>
<dbReference type="Pfam" id="PF01041">
    <property type="entry name" value="DegT_DnrJ_EryC1"/>
    <property type="match status" value="1"/>
</dbReference>
<dbReference type="OrthoDB" id="82426at2157"/>
<protein>
    <recommendedName>
        <fullName evidence="4">DegT/DnrJ/EryC1/StrS aminotransferase</fullName>
    </recommendedName>
</protein>
<keyword evidence="3" id="KW-1185">Reference proteome</keyword>
<reference evidence="3" key="1">
    <citation type="submission" date="2011-02" db="EMBL/GenBank/DDBJ databases">
        <title>Complete sequence of Methanobacterium sp. AL-21.</title>
        <authorList>
            <consortium name="US DOE Joint Genome Institute"/>
            <person name="Lucas S."/>
            <person name="Copeland A."/>
            <person name="Lapidus A."/>
            <person name="Cheng J.-F."/>
            <person name="Goodwin L."/>
            <person name="Pitluck S."/>
            <person name="Chertkov O."/>
            <person name="Detter J.C."/>
            <person name="Han C."/>
            <person name="Tapia R."/>
            <person name="Land M."/>
            <person name="Hauser L."/>
            <person name="Kyrpides N."/>
            <person name="Ivanova N."/>
            <person name="Mikhailova N."/>
            <person name="Pagani I."/>
            <person name="Cadillo-Quiroz H."/>
            <person name="Imachi H."/>
            <person name="Zinder S."/>
            <person name="Liu W."/>
            <person name="Woyke T."/>
        </authorList>
    </citation>
    <scope>NUCLEOTIDE SEQUENCE [LARGE SCALE GENOMIC DNA]</scope>
    <source>
        <strain evidence="3">AL-21</strain>
    </source>
</reference>
<dbReference type="PANTHER" id="PTHR30244">
    <property type="entry name" value="TRANSAMINASE"/>
    <property type="match status" value="1"/>
</dbReference>
<sequence length="328" mass="35669">MELFYRRPSAKTRNAMCTAAQNLKHTPGKDEEISLAEDAIGKLTQHENVHVLNSGNSAIMAVMSCFKNGVMIPDQGGWYGFRKMAEFFGIETVKVPTNLGLIDLENLDQNIKQNNPEALFLTSFAGYTAEQPLKEIYEICEDNGIMLVEDASGGIGDPQGRLGNGNHAHVIVGSTGSPKTVNVGNGGFLSTNQPEISDNANYLLKILRADPVTCAGIASESEKAGEIFEKTSAATKRLKNNTSNFREVIHPTSRGLNILLPDRNQKLLGSEIRQNLNVHGGSIVSLSPNYNRIKARAVCIELKNLDVKCLTSKNLDEITDIIKLAGES</sequence>
<dbReference type="Proteomes" id="UP000007490">
    <property type="component" value="Chromosome"/>
</dbReference>